<dbReference type="EMBL" id="CAUEEQ010068267">
    <property type="protein sequence ID" value="CAJ0965554.1"/>
    <property type="molecule type" value="Genomic_DNA"/>
</dbReference>
<evidence type="ECO:0000256" key="1">
    <source>
        <dbReference type="SAM" id="MobiDB-lite"/>
    </source>
</evidence>
<organism evidence="2 3">
    <name type="scientific">Ranitomeya imitator</name>
    <name type="common">mimic poison frog</name>
    <dbReference type="NCBI Taxonomy" id="111125"/>
    <lineage>
        <taxon>Eukaryota</taxon>
        <taxon>Metazoa</taxon>
        <taxon>Chordata</taxon>
        <taxon>Craniata</taxon>
        <taxon>Vertebrata</taxon>
        <taxon>Euteleostomi</taxon>
        <taxon>Amphibia</taxon>
        <taxon>Batrachia</taxon>
        <taxon>Anura</taxon>
        <taxon>Neobatrachia</taxon>
        <taxon>Hyloidea</taxon>
        <taxon>Dendrobatidae</taxon>
        <taxon>Dendrobatinae</taxon>
        <taxon>Ranitomeya</taxon>
    </lineage>
</organism>
<sequence>MNGSNTMLGCSTGAITPAGINLSGMLPSGGLVPGTMPGTLPATMQSASQAGGPYGIKNSPNLRPLNLLQLPGASLIFNPMQQQQQPQLSQYSPQQTATSSPQQNDQLGLMPLGMEQGPNGQEQTLTSQQAAVINLTGVGGFMPQQTAGMYPYTPSPQCLLLTISSPHTWPPTLVMQHKWESITRNNHHLIFTVRGYQPLSVISARICCEQTRAQTAPQEYASISCLTTAKAASLATAASTHTIAILATSNAPNGYGSSTSSGTPTASFRQQIKK</sequence>
<feature type="compositionally biased region" description="Low complexity" evidence="1">
    <location>
        <begin position="254"/>
        <end position="267"/>
    </location>
</feature>
<evidence type="ECO:0000313" key="3">
    <source>
        <dbReference type="Proteomes" id="UP001176940"/>
    </source>
</evidence>
<keyword evidence="3" id="KW-1185">Reference proteome</keyword>
<feature type="region of interest" description="Disordered" evidence="1">
    <location>
        <begin position="81"/>
        <end position="123"/>
    </location>
</feature>
<evidence type="ECO:0000313" key="2">
    <source>
        <dbReference type="EMBL" id="CAJ0965554.1"/>
    </source>
</evidence>
<feature type="compositionally biased region" description="Low complexity" evidence="1">
    <location>
        <begin position="81"/>
        <end position="103"/>
    </location>
</feature>
<dbReference type="Proteomes" id="UP001176940">
    <property type="component" value="Unassembled WGS sequence"/>
</dbReference>
<protein>
    <submittedName>
        <fullName evidence="2">Uncharacterized protein</fullName>
    </submittedName>
</protein>
<name>A0ABN9MJL6_9NEOB</name>
<feature type="region of interest" description="Disordered" evidence="1">
    <location>
        <begin position="254"/>
        <end position="274"/>
    </location>
</feature>
<gene>
    <name evidence="2" type="ORF">RIMI_LOCUS20412277</name>
</gene>
<reference evidence="2" key="1">
    <citation type="submission" date="2023-07" db="EMBL/GenBank/DDBJ databases">
        <authorList>
            <person name="Stuckert A."/>
        </authorList>
    </citation>
    <scope>NUCLEOTIDE SEQUENCE</scope>
</reference>
<comment type="caution">
    <text evidence="2">The sequence shown here is derived from an EMBL/GenBank/DDBJ whole genome shotgun (WGS) entry which is preliminary data.</text>
</comment>
<proteinExistence type="predicted"/>
<accession>A0ABN9MJL6</accession>